<feature type="region of interest" description="Disordered" evidence="1">
    <location>
        <begin position="84"/>
        <end position="122"/>
    </location>
</feature>
<evidence type="ECO:0000313" key="3">
    <source>
        <dbReference type="Proteomes" id="UP000324632"/>
    </source>
</evidence>
<keyword evidence="3" id="KW-1185">Reference proteome</keyword>
<sequence>MMPLWHQSPSGSTEVPVRAATKAASYSNATYWHINAKCLVDQALCYHPLSAMLTRTTGCLHSIYVGRIKAQWCETIGPYQPVTPRLPTGKGNGENGVSISQSHIEDRNQSQRPAASPPAVPHASRGIAMINRARGPCVISCSLQPDTTLDTSLRWGLRFLQMQYPREPPLLFLSVLRSGQRAEIAPDLHATAAEKRDSFDRLLRRWYRPRAFHLSWNSEHKDLLKS</sequence>
<gene>
    <name evidence="2" type="ORF">E1301_Tti003139</name>
</gene>
<evidence type="ECO:0000256" key="1">
    <source>
        <dbReference type="SAM" id="MobiDB-lite"/>
    </source>
</evidence>
<proteinExistence type="predicted"/>
<protein>
    <submittedName>
        <fullName evidence="2">Uncharacterized protein</fullName>
    </submittedName>
</protein>
<name>A0A5A9PRV9_9TELE</name>
<comment type="caution">
    <text evidence="2">The sequence shown here is derived from an EMBL/GenBank/DDBJ whole genome shotgun (WGS) entry which is preliminary data.</text>
</comment>
<reference evidence="2 3" key="1">
    <citation type="journal article" date="2019" name="Mol. Ecol. Resour.">
        <title>Chromosome-level genome assembly of Triplophysa tibetana, a fish adapted to the harsh high-altitude environment of the Tibetan Plateau.</title>
        <authorList>
            <person name="Yang X."/>
            <person name="Liu H."/>
            <person name="Ma Z."/>
            <person name="Zou Y."/>
            <person name="Zou M."/>
            <person name="Mao Y."/>
            <person name="Li X."/>
            <person name="Wang H."/>
            <person name="Chen T."/>
            <person name="Wang W."/>
            <person name="Yang R."/>
        </authorList>
    </citation>
    <scope>NUCLEOTIDE SEQUENCE [LARGE SCALE GENOMIC DNA]</scope>
    <source>
        <strain evidence="2">TTIB1903HZAU</strain>
        <tissue evidence="2">Muscle</tissue>
    </source>
</reference>
<dbReference type="EMBL" id="SOYY01000003">
    <property type="protein sequence ID" value="KAA0723746.1"/>
    <property type="molecule type" value="Genomic_DNA"/>
</dbReference>
<accession>A0A5A9PRV9</accession>
<organism evidence="2 3">
    <name type="scientific">Triplophysa tibetana</name>
    <dbReference type="NCBI Taxonomy" id="1572043"/>
    <lineage>
        <taxon>Eukaryota</taxon>
        <taxon>Metazoa</taxon>
        <taxon>Chordata</taxon>
        <taxon>Craniata</taxon>
        <taxon>Vertebrata</taxon>
        <taxon>Euteleostomi</taxon>
        <taxon>Actinopterygii</taxon>
        <taxon>Neopterygii</taxon>
        <taxon>Teleostei</taxon>
        <taxon>Ostariophysi</taxon>
        <taxon>Cypriniformes</taxon>
        <taxon>Nemacheilidae</taxon>
        <taxon>Triplophysa</taxon>
    </lineage>
</organism>
<dbReference type="Proteomes" id="UP000324632">
    <property type="component" value="Chromosome 3"/>
</dbReference>
<evidence type="ECO:0000313" key="2">
    <source>
        <dbReference type="EMBL" id="KAA0723746.1"/>
    </source>
</evidence>
<dbReference type="AlphaFoldDB" id="A0A5A9PRV9"/>